<dbReference type="GO" id="GO:0003677">
    <property type="term" value="F:DNA binding"/>
    <property type="evidence" value="ECO:0007669"/>
    <property type="project" value="InterPro"/>
</dbReference>
<reference evidence="2 3" key="1">
    <citation type="submission" date="2019-06" db="EMBL/GenBank/DDBJ databases">
        <title>Whole genome shotgun sequence of Streptomyces cacaoi subsp. cacaoi NBRC 12748.</title>
        <authorList>
            <person name="Hosoyama A."/>
            <person name="Uohara A."/>
            <person name="Ohji S."/>
            <person name="Ichikawa N."/>
        </authorList>
    </citation>
    <scope>NUCLEOTIDE SEQUENCE [LARGE SCALE GENOMIC DNA]</scope>
    <source>
        <strain evidence="2 3">NBRC 12748</strain>
    </source>
</reference>
<gene>
    <name evidence="2" type="ORF">SCA03_35780</name>
</gene>
<feature type="domain" description="HTH cro/C1-type" evidence="1">
    <location>
        <begin position="16"/>
        <end position="72"/>
    </location>
</feature>
<dbReference type="EMBL" id="BJMM01000017">
    <property type="protein sequence ID" value="GEB51027.1"/>
    <property type="molecule type" value="Genomic_DNA"/>
</dbReference>
<dbReference type="RefSeq" id="WP_030893437.1">
    <property type="nucleotide sequence ID" value="NZ_BJMM01000017.1"/>
</dbReference>
<dbReference type="Pfam" id="PF19054">
    <property type="entry name" value="DUF5753"/>
    <property type="match status" value="1"/>
</dbReference>
<dbReference type="OrthoDB" id="4966777at2"/>
<evidence type="ECO:0000313" key="2">
    <source>
        <dbReference type="EMBL" id="GEB51027.1"/>
    </source>
</evidence>
<accession>A0A4Y3R282</accession>
<dbReference type="AlphaFoldDB" id="A0A4Y3R282"/>
<sequence length="280" mass="31336">MSTDFQAARIALGARMRELRVEAGLNGRGIAARLGWQASKVSRLENGKQTPGARDLAEWAQAVGRPDTLPELKGRLRGMETRYRTWRRQLAAGHLPRQEAGIAETQRTRVVRGFEASVIPGMFQTADYARGVLSRYADFRTTPRDTEAAVNARIRRQEALYRPGREFRMLVWEGAFYVLLCPREVLAAQLDRLISLLGLANVSLGVVPFGAPLTIAPGDGFSIYDERLVVSETWNLEMWLEESDDIAFFSKVWAAMDEAAVYGHRAHRLIARARAALDHA</sequence>
<evidence type="ECO:0000313" key="3">
    <source>
        <dbReference type="Proteomes" id="UP000319210"/>
    </source>
</evidence>
<dbReference type="SUPFAM" id="SSF47413">
    <property type="entry name" value="lambda repressor-like DNA-binding domains"/>
    <property type="match status" value="1"/>
</dbReference>
<keyword evidence="3" id="KW-1185">Reference proteome</keyword>
<evidence type="ECO:0000259" key="1">
    <source>
        <dbReference type="PROSITE" id="PS50943"/>
    </source>
</evidence>
<dbReference type="PROSITE" id="PS50943">
    <property type="entry name" value="HTH_CROC1"/>
    <property type="match status" value="1"/>
</dbReference>
<dbReference type="Proteomes" id="UP000319210">
    <property type="component" value="Unassembled WGS sequence"/>
</dbReference>
<comment type="caution">
    <text evidence="2">The sequence shown here is derived from an EMBL/GenBank/DDBJ whole genome shotgun (WGS) entry which is preliminary data.</text>
</comment>
<dbReference type="SMART" id="SM00530">
    <property type="entry name" value="HTH_XRE"/>
    <property type="match status" value="1"/>
</dbReference>
<dbReference type="InterPro" id="IPR043917">
    <property type="entry name" value="DUF5753"/>
</dbReference>
<dbReference type="Pfam" id="PF13560">
    <property type="entry name" value="HTH_31"/>
    <property type="match status" value="1"/>
</dbReference>
<organism evidence="2 3">
    <name type="scientific">Streptomyces cacaoi</name>
    <dbReference type="NCBI Taxonomy" id="1898"/>
    <lineage>
        <taxon>Bacteria</taxon>
        <taxon>Bacillati</taxon>
        <taxon>Actinomycetota</taxon>
        <taxon>Actinomycetes</taxon>
        <taxon>Kitasatosporales</taxon>
        <taxon>Streptomycetaceae</taxon>
        <taxon>Streptomyces</taxon>
    </lineage>
</organism>
<proteinExistence type="predicted"/>
<protein>
    <submittedName>
        <fullName evidence="2">Transcriptional regulator</fullName>
    </submittedName>
</protein>
<dbReference type="Gene3D" id="1.10.260.40">
    <property type="entry name" value="lambda repressor-like DNA-binding domains"/>
    <property type="match status" value="1"/>
</dbReference>
<name>A0A4Y3R282_STRCI</name>
<dbReference type="CDD" id="cd00093">
    <property type="entry name" value="HTH_XRE"/>
    <property type="match status" value="1"/>
</dbReference>
<dbReference type="InterPro" id="IPR010982">
    <property type="entry name" value="Lambda_DNA-bd_dom_sf"/>
</dbReference>
<dbReference type="InterPro" id="IPR001387">
    <property type="entry name" value="Cro/C1-type_HTH"/>
</dbReference>